<protein>
    <submittedName>
        <fullName evidence="2">Uncharacterized protein</fullName>
    </submittedName>
</protein>
<keyword evidence="1" id="KW-1133">Transmembrane helix</keyword>
<dbReference type="EMBL" id="RBNR01000300">
    <property type="protein sequence ID" value="RML40149.1"/>
    <property type="molecule type" value="Genomic_DNA"/>
</dbReference>
<reference evidence="2 3" key="1">
    <citation type="submission" date="2018-08" db="EMBL/GenBank/DDBJ databases">
        <title>Recombination of ecologically and evolutionarily significant loci maintains genetic cohesion in the Pseudomonas syringae species complex.</title>
        <authorList>
            <person name="Dillon M."/>
            <person name="Thakur S."/>
            <person name="Almeida R.N.D."/>
            <person name="Weir B.S."/>
            <person name="Guttman D.S."/>
        </authorList>
    </citation>
    <scope>NUCLEOTIDE SEQUENCE [LARGE SCALE GENOMIC DNA]</scope>
    <source>
        <strain evidence="2 3">ICMP 3883</strain>
    </source>
</reference>
<name>A0A3M2VLL5_PSESI</name>
<feature type="transmembrane region" description="Helical" evidence="1">
    <location>
        <begin position="96"/>
        <end position="119"/>
    </location>
</feature>
<keyword evidence="1" id="KW-0812">Transmembrane</keyword>
<dbReference type="Proteomes" id="UP000280292">
    <property type="component" value="Unassembled WGS sequence"/>
</dbReference>
<dbReference type="AlphaFoldDB" id="A0A3M2VLL5"/>
<evidence type="ECO:0000313" key="3">
    <source>
        <dbReference type="Proteomes" id="UP000280292"/>
    </source>
</evidence>
<evidence type="ECO:0000256" key="1">
    <source>
        <dbReference type="SAM" id="Phobius"/>
    </source>
</evidence>
<evidence type="ECO:0000313" key="2">
    <source>
        <dbReference type="EMBL" id="RML40149.1"/>
    </source>
</evidence>
<comment type="caution">
    <text evidence="2">The sequence shown here is derived from an EMBL/GenBank/DDBJ whole genome shotgun (WGS) entry which is preliminary data.</text>
</comment>
<keyword evidence="1" id="KW-0472">Membrane</keyword>
<sequence length="161" mass="17973">MEDKISLTLLLRDRDSRDAKIAELQATIVSQKGDKSHPLSDTHPMSEMNREELDAKLSAVEARMDKRISDFGADMRQVVSDFRVEMAPMKNLKTSIWSAAGFIVASMIAVIGLTVTGFYTGRDTSNLINEAKVQSQETRKLLEQIQLQQRTPPPATTPPQK</sequence>
<proteinExistence type="predicted"/>
<gene>
    <name evidence="2" type="ORF">ALQ95_00463</name>
</gene>
<organism evidence="2 3">
    <name type="scientific">Pseudomonas syringae pv. ribicola</name>
    <dbReference type="NCBI Taxonomy" id="55398"/>
    <lineage>
        <taxon>Bacteria</taxon>
        <taxon>Pseudomonadati</taxon>
        <taxon>Pseudomonadota</taxon>
        <taxon>Gammaproteobacteria</taxon>
        <taxon>Pseudomonadales</taxon>
        <taxon>Pseudomonadaceae</taxon>
        <taxon>Pseudomonas</taxon>
    </lineage>
</organism>
<accession>A0A3M2VLL5</accession>
<dbReference type="RefSeq" id="WP_122294399.1">
    <property type="nucleotide sequence ID" value="NZ_RBNR01000300.1"/>
</dbReference>